<evidence type="ECO:0000313" key="3">
    <source>
        <dbReference type="EMBL" id="SDD66409.1"/>
    </source>
</evidence>
<name>A0A1G6WKU7_9GAMM</name>
<dbReference type="PANTHER" id="PTHR45947:SF15">
    <property type="entry name" value="TEICHURONIC ACID BIOSYNTHESIS GLYCOSYLTRANSFERASE TUAC-RELATED"/>
    <property type="match status" value="1"/>
</dbReference>
<gene>
    <name evidence="3" type="ORF">SAMN04488509_10548</name>
</gene>
<evidence type="ECO:0000259" key="1">
    <source>
        <dbReference type="Pfam" id="PF00534"/>
    </source>
</evidence>
<dbReference type="EMBL" id="FNAG01000005">
    <property type="protein sequence ID" value="SDD66409.1"/>
    <property type="molecule type" value="Genomic_DNA"/>
</dbReference>
<organism evidence="3 4">
    <name type="scientific">Aquimonas voraii</name>
    <dbReference type="NCBI Taxonomy" id="265719"/>
    <lineage>
        <taxon>Bacteria</taxon>
        <taxon>Pseudomonadati</taxon>
        <taxon>Pseudomonadota</taxon>
        <taxon>Gammaproteobacteria</taxon>
        <taxon>Lysobacterales</taxon>
        <taxon>Lysobacteraceae</taxon>
        <taxon>Aquimonas</taxon>
    </lineage>
</organism>
<dbReference type="Gene3D" id="3.40.50.2000">
    <property type="entry name" value="Glycogen Phosphorylase B"/>
    <property type="match status" value="2"/>
</dbReference>
<reference evidence="3 4" key="1">
    <citation type="submission" date="2016-10" db="EMBL/GenBank/DDBJ databases">
        <authorList>
            <person name="de Groot N.N."/>
        </authorList>
    </citation>
    <scope>NUCLEOTIDE SEQUENCE [LARGE SCALE GENOMIC DNA]</scope>
    <source>
        <strain evidence="3 4">DSM 16957</strain>
    </source>
</reference>
<dbReference type="Proteomes" id="UP000199603">
    <property type="component" value="Unassembled WGS sequence"/>
</dbReference>
<dbReference type="SUPFAM" id="SSF53756">
    <property type="entry name" value="UDP-Glycosyltransferase/glycogen phosphorylase"/>
    <property type="match status" value="1"/>
</dbReference>
<evidence type="ECO:0000313" key="4">
    <source>
        <dbReference type="Proteomes" id="UP000199603"/>
    </source>
</evidence>
<dbReference type="Pfam" id="PF00534">
    <property type="entry name" value="Glycos_transf_1"/>
    <property type="match status" value="1"/>
</dbReference>
<dbReference type="Pfam" id="PF13439">
    <property type="entry name" value="Glyco_transf_4"/>
    <property type="match status" value="1"/>
</dbReference>
<feature type="domain" description="Glycosyl transferase family 1" evidence="1">
    <location>
        <begin position="195"/>
        <end position="358"/>
    </location>
</feature>
<dbReference type="RefSeq" id="WP_176764118.1">
    <property type="nucleotide sequence ID" value="NZ_FNAG01000005.1"/>
</dbReference>
<keyword evidence="3" id="KW-0808">Transferase</keyword>
<feature type="domain" description="Glycosyltransferase subfamily 4-like N-terminal" evidence="2">
    <location>
        <begin position="28"/>
        <end position="190"/>
    </location>
</feature>
<protein>
    <submittedName>
        <fullName evidence="3">Glycosyltransferase involved in cell wall bisynthesis</fullName>
    </submittedName>
</protein>
<proteinExistence type="predicted"/>
<dbReference type="InterPro" id="IPR028098">
    <property type="entry name" value="Glyco_trans_4-like_N"/>
</dbReference>
<dbReference type="PANTHER" id="PTHR45947">
    <property type="entry name" value="SULFOQUINOVOSYL TRANSFERASE SQD2"/>
    <property type="match status" value="1"/>
</dbReference>
<dbReference type="STRING" id="265719.SAMN04488509_10548"/>
<sequence>MRVLVITNLFPLPWEPGRGLFNAAQLTRLAQRHPVHVVVPVAWRSWWRHRRAARGSHDYQGITVTPVPYYYTPGLWRASYAFSLWLSLWRALPRFQHWGADVILATWLYPDGVAAVRLARQLGLPVLLKAHGSDVNVQCQAPARRRQVVQAAAASTAVLTVSRDLADQLHAHGVEAQRLHTLYNGIDLQRFAPADRAEARRALDLPAADRVLLYIGNLKRSKGVLDLVEALRQLPSDDWQHCIVIGEGEDRAAMEALARRHGLSARLRWLGRQPHAQIGQWLAACDLLLLPSHAEGVPNVVLEAMACGRPVVVSDLPGIREVTPEFAGLRAPPQQPPAFAAAIAAALARHWDSARIRRHAESFSWQTNVDRLEALLQAAVSEHAP</sequence>
<keyword evidence="4" id="KW-1185">Reference proteome</keyword>
<dbReference type="AlphaFoldDB" id="A0A1G6WKU7"/>
<evidence type="ECO:0000259" key="2">
    <source>
        <dbReference type="Pfam" id="PF13439"/>
    </source>
</evidence>
<dbReference type="InterPro" id="IPR001296">
    <property type="entry name" value="Glyco_trans_1"/>
</dbReference>
<dbReference type="InterPro" id="IPR050194">
    <property type="entry name" value="Glycosyltransferase_grp1"/>
</dbReference>
<accession>A0A1G6WKU7</accession>
<dbReference type="GO" id="GO:0016757">
    <property type="term" value="F:glycosyltransferase activity"/>
    <property type="evidence" value="ECO:0007669"/>
    <property type="project" value="InterPro"/>
</dbReference>